<organism evidence="2">
    <name type="scientific">Fusarium oxysporum f. sp. melonis 26406</name>
    <dbReference type="NCBI Taxonomy" id="1089452"/>
    <lineage>
        <taxon>Eukaryota</taxon>
        <taxon>Fungi</taxon>
        <taxon>Dikarya</taxon>
        <taxon>Ascomycota</taxon>
        <taxon>Pezizomycotina</taxon>
        <taxon>Sordariomycetes</taxon>
        <taxon>Hypocreomycetidae</taxon>
        <taxon>Hypocreales</taxon>
        <taxon>Nectriaceae</taxon>
        <taxon>Fusarium</taxon>
        <taxon>Fusarium oxysporum species complex</taxon>
    </lineage>
</organism>
<dbReference type="HOGENOM" id="CLU_3335635_0_0_1"/>
<evidence type="ECO:0000256" key="1">
    <source>
        <dbReference type="SAM" id="MobiDB-lite"/>
    </source>
</evidence>
<feature type="region of interest" description="Disordered" evidence="1">
    <location>
        <begin position="1"/>
        <end position="38"/>
    </location>
</feature>
<accession>X0BAI3</accession>
<reference evidence="2" key="2">
    <citation type="submission" date="2012-05" db="EMBL/GenBank/DDBJ databases">
        <title>Annotation of the Genome Sequence of Fusarium oxysporum f. sp. melonis 26406.</title>
        <authorList>
            <consortium name="The Broad Institute Genomics Platform"/>
            <person name="Ma L.-J."/>
            <person name="Corby-Kistler H."/>
            <person name="Broz K."/>
            <person name="Gale L.R."/>
            <person name="Jonkers W."/>
            <person name="O'Donnell K."/>
            <person name="Ploetz R."/>
            <person name="Steinberg C."/>
            <person name="Schwartz D.C."/>
            <person name="VanEtten H."/>
            <person name="Zhou S."/>
            <person name="Young S.K."/>
            <person name="Zeng Q."/>
            <person name="Gargeya S."/>
            <person name="Fitzgerald M."/>
            <person name="Abouelleil A."/>
            <person name="Alvarado L."/>
            <person name="Chapman S.B."/>
            <person name="Gainer-Dewar J."/>
            <person name="Goldberg J."/>
            <person name="Griggs A."/>
            <person name="Gujja S."/>
            <person name="Hansen M."/>
            <person name="Howarth C."/>
            <person name="Imamovic A."/>
            <person name="Ireland A."/>
            <person name="Larimer J."/>
            <person name="McCowan C."/>
            <person name="Murphy C."/>
            <person name="Pearson M."/>
            <person name="Poon T.W."/>
            <person name="Priest M."/>
            <person name="Roberts A."/>
            <person name="Saif S."/>
            <person name="Shea T."/>
            <person name="Sykes S."/>
            <person name="Wortman J."/>
            <person name="Nusbaum C."/>
            <person name="Birren B."/>
        </authorList>
    </citation>
    <scope>NUCLEOTIDE SEQUENCE</scope>
    <source>
        <strain evidence="2">26406</strain>
    </source>
</reference>
<dbReference type="AlphaFoldDB" id="X0BAI3"/>
<dbReference type="EMBL" id="JH659331">
    <property type="protein sequence ID" value="EXK42131.1"/>
    <property type="molecule type" value="Genomic_DNA"/>
</dbReference>
<sequence length="38" mass="4347">MKELGRKSSQGMGEGEDDPSQELLTVLRKKRNEDRSLK</sequence>
<evidence type="ECO:0000313" key="2">
    <source>
        <dbReference type="EMBL" id="EXK42131.1"/>
    </source>
</evidence>
<protein>
    <submittedName>
        <fullName evidence="2">Uncharacterized protein</fullName>
    </submittedName>
</protein>
<reference evidence="2" key="1">
    <citation type="submission" date="2012-04" db="EMBL/GenBank/DDBJ databases">
        <title>The Genome Sequence of Fusarium oxysporum melonis.</title>
        <authorList>
            <consortium name="The Broad Institute Genome Sequencing Platform"/>
            <person name="Ma L.-J."/>
            <person name="Gale L.R."/>
            <person name="Schwartz D.C."/>
            <person name="Zhou S."/>
            <person name="Corby-Kistler H."/>
            <person name="Young S.K."/>
            <person name="Zeng Q."/>
            <person name="Gargeya S."/>
            <person name="Fitzgerald M."/>
            <person name="Haas B."/>
            <person name="Abouelleil A."/>
            <person name="Alvarado L."/>
            <person name="Arachchi H.M."/>
            <person name="Berlin A."/>
            <person name="Brown A."/>
            <person name="Chapman S.B."/>
            <person name="Chen Z."/>
            <person name="Dunbar C."/>
            <person name="Freedman E."/>
            <person name="Gearin G."/>
            <person name="Goldberg J."/>
            <person name="Griggs A."/>
            <person name="Gujja S."/>
            <person name="Heiman D."/>
            <person name="Howarth C."/>
            <person name="Larson L."/>
            <person name="Lui A."/>
            <person name="MacDonald P.J.P."/>
            <person name="Montmayeur A."/>
            <person name="Murphy C."/>
            <person name="Neiman D."/>
            <person name="Pearson M."/>
            <person name="Priest M."/>
            <person name="Roberts A."/>
            <person name="Saif S."/>
            <person name="Shea T."/>
            <person name="Shenoy N."/>
            <person name="Sisk P."/>
            <person name="Stolte C."/>
            <person name="Sykes S."/>
            <person name="Wortman J."/>
            <person name="Nusbaum C."/>
            <person name="Birren B."/>
        </authorList>
    </citation>
    <scope>NUCLEOTIDE SEQUENCE</scope>
    <source>
        <strain evidence="2">26406</strain>
    </source>
</reference>
<name>X0BAI3_FUSOX</name>
<dbReference type="Proteomes" id="UP000030703">
    <property type="component" value="Unassembled WGS sequence"/>
</dbReference>
<dbReference type="VEuPathDB" id="FungiDB:FOMG_05213"/>
<gene>
    <name evidence="2" type="ORF">FOMG_05213</name>
</gene>
<proteinExistence type="predicted"/>